<evidence type="ECO:0000313" key="2">
    <source>
        <dbReference type="EMBL" id="PZC75585.1"/>
    </source>
</evidence>
<dbReference type="AlphaFoldDB" id="A0A2W1BPU9"/>
<dbReference type="EMBL" id="KZ149991">
    <property type="protein sequence ID" value="PZC75585.1"/>
    <property type="molecule type" value="Genomic_DNA"/>
</dbReference>
<dbReference type="OrthoDB" id="18585at2759"/>
<proteinExistence type="predicted"/>
<accession>A0A2W1BPU9</accession>
<keyword evidence="3" id="KW-1185">Reference proteome</keyword>
<name>A0A2W1BPU9_HELAM</name>
<evidence type="ECO:0000313" key="3">
    <source>
        <dbReference type="Proteomes" id="UP000249218"/>
    </source>
</evidence>
<gene>
    <name evidence="2" type="primary">HaOG205944</name>
    <name evidence="2" type="ORF">B5X24_HaOG205944</name>
</gene>
<dbReference type="Proteomes" id="UP000249218">
    <property type="component" value="Unassembled WGS sequence"/>
</dbReference>
<feature type="transmembrane region" description="Helical" evidence="1">
    <location>
        <begin position="42"/>
        <end position="64"/>
    </location>
</feature>
<reference evidence="2 3" key="1">
    <citation type="journal article" date="2017" name="BMC Biol.">
        <title>Genomic innovations, transcriptional plasticity and gene loss underlying the evolution and divergence of two highly polyphagous and invasive Helicoverpa pest species.</title>
        <authorList>
            <person name="Pearce S.L."/>
            <person name="Clarke D.F."/>
            <person name="East P.D."/>
            <person name="Elfekih S."/>
            <person name="Gordon K.H."/>
            <person name="Jermiin L.S."/>
            <person name="McGaughran A."/>
            <person name="Oakeshott J.G."/>
            <person name="Papanikolaou A."/>
            <person name="Perera O.P."/>
            <person name="Rane R.V."/>
            <person name="Richards S."/>
            <person name="Tay W.T."/>
            <person name="Walsh T.K."/>
            <person name="Anderson A."/>
            <person name="Anderson C.J."/>
            <person name="Asgari S."/>
            <person name="Board P.G."/>
            <person name="Bretschneider A."/>
            <person name="Campbell P.M."/>
            <person name="Chertemps T."/>
            <person name="Christeller J.T."/>
            <person name="Coppin C.W."/>
            <person name="Downes S.J."/>
            <person name="Duan G."/>
            <person name="Farnsworth C.A."/>
            <person name="Good R.T."/>
            <person name="Han L.B."/>
            <person name="Han Y.C."/>
            <person name="Hatje K."/>
            <person name="Horne I."/>
            <person name="Huang Y.P."/>
            <person name="Hughes D.S."/>
            <person name="Jacquin-Joly E."/>
            <person name="James W."/>
            <person name="Jhangiani S."/>
            <person name="Kollmar M."/>
            <person name="Kuwar S.S."/>
            <person name="Li S."/>
            <person name="Liu N.Y."/>
            <person name="Maibeche M.T."/>
            <person name="Miller J.R."/>
            <person name="Montagne N."/>
            <person name="Perry T."/>
            <person name="Qu J."/>
            <person name="Song S.V."/>
            <person name="Sutton G.G."/>
            <person name="Vogel H."/>
            <person name="Walenz B.P."/>
            <person name="Xu W."/>
            <person name="Zhang H.J."/>
            <person name="Zou Z."/>
            <person name="Batterham P."/>
            <person name="Edwards O.R."/>
            <person name="Feyereisen R."/>
            <person name="Gibbs R.A."/>
            <person name="Heckel D.G."/>
            <person name="McGrath A."/>
            <person name="Robin C."/>
            <person name="Scherer S.E."/>
            <person name="Worley K.C."/>
            <person name="Wu Y.D."/>
        </authorList>
    </citation>
    <scope>NUCLEOTIDE SEQUENCE [LARGE SCALE GENOMIC DNA]</scope>
    <source>
        <strain evidence="2">Harm_GR_Male_#8</strain>
        <tissue evidence="2">Whole organism</tissue>
    </source>
</reference>
<evidence type="ECO:0000256" key="1">
    <source>
        <dbReference type="SAM" id="Phobius"/>
    </source>
</evidence>
<keyword evidence="1" id="KW-0812">Transmembrane</keyword>
<keyword evidence="1" id="KW-1133">Transmembrane helix</keyword>
<protein>
    <submittedName>
        <fullName evidence="2">Uncharacterized protein</fullName>
    </submittedName>
</protein>
<keyword evidence="1" id="KW-0472">Membrane</keyword>
<sequence>MFSSVKYLDQGLILPVAWIEMGVEELPESLRSLVYHGTYSTAAAQLGLTVICVVAFIGSGICLLCTFARRKQKPCATLKVKIPTETELKSQAS</sequence>
<organism evidence="2 3">
    <name type="scientific">Helicoverpa armigera</name>
    <name type="common">Cotton bollworm</name>
    <name type="synonym">Heliothis armigera</name>
    <dbReference type="NCBI Taxonomy" id="29058"/>
    <lineage>
        <taxon>Eukaryota</taxon>
        <taxon>Metazoa</taxon>
        <taxon>Ecdysozoa</taxon>
        <taxon>Arthropoda</taxon>
        <taxon>Hexapoda</taxon>
        <taxon>Insecta</taxon>
        <taxon>Pterygota</taxon>
        <taxon>Neoptera</taxon>
        <taxon>Endopterygota</taxon>
        <taxon>Lepidoptera</taxon>
        <taxon>Glossata</taxon>
        <taxon>Ditrysia</taxon>
        <taxon>Noctuoidea</taxon>
        <taxon>Noctuidae</taxon>
        <taxon>Heliothinae</taxon>
        <taxon>Helicoverpa</taxon>
    </lineage>
</organism>